<feature type="region of interest" description="Disordered" evidence="1">
    <location>
        <begin position="1"/>
        <end position="53"/>
    </location>
</feature>
<evidence type="ECO:0000313" key="3">
    <source>
        <dbReference type="Proteomes" id="UP001548832"/>
    </source>
</evidence>
<feature type="compositionally biased region" description="Basic and acidic residues" evidence="1">
    <location>
        <begin position="29"/>
        <end position="53"/>
    </location>
</feature>
<gene>
    <name evidence="2" type="ORF">ABVQ20_01665</name>
</gene>
<name>A0ABV2D6U5_9HYPH</name>
<reference evidence="2 3" key="1">
    <citation type="submission" date="2024-06" db="EMBL/GenBank/DDBJ databases">
        <authorList>
            <person name="Kim D.-U."/>
        </authorList>
    </citation>
    <scope>NUCLEOTIDE SEQUENCE [LARGE SCALE GENOMIC DNA]</scope>
    <source>
        <strain evidence="2 3">KACC15460</strain>
    </source>
</reference>
<feature type="compositionally biased region" description="Basic and acidic residues" evidence="1">
    <location>
        <begin position="1"/>
        <end position="18"/>
    </location>
</feature>
<protein>
    <recommendedName>
        <fullName evidence="4">DUF3606 domain-containing protein</fullName>
    </recommendedName>
</protein>
<dbReference type="RefSeq" id="WP_354457763.1">
    <property type="nucleotide sequence ID" value="NZ_JBEWSZ010000001.1"/>
</dbReference>
<comment type="caution">
    <text evidence="2">The sequence shown here is derived from an EMBL/GenBank/DDBJ whole genome shotgun (WGS) entry which is preliminary data.</text>
</comment>
<accession>A0ABV2D6U5</accession>
<evidence type="ECO:0000256" key="1">
    <source>
        <dbReference type="SAM" id="MobiDB-lite"/>
    </source>
</evidence>
<organism evidence="2 3">
    <name type="scientific">Mesorhizobium shangrilense</name>
    <dbReference type="NCBI Taxonomy" id="460060"/>
    <lineage>
        <taxon>Bacteria</taxon>
        <taxon>Pseudomonadati</taxon>
        <taxon>Pseudomonadota</taxon>
        <taxon>Alphaproteobacteria</taxon>
        <taxon>Hyphomicrobiales</taxon>
        <taxon>Phyllobacteriaceae</taxon>
        <taxon>Mesorhizobium</taxon>
    </lineage>
</organism>
<dbReference type="EMBL" id="JBEWSZ010000001">
    <property type="protein sequence ID" value="MET2825677.1"/>
    <property type="molecule type" value="Genomic_DNA"/>
</dbReference>
<keyword evidence="3" id="KW-1185">Reference proteome</keyword>
<proteinExistence type="predicted"/>
<evidence type="ECO:0008006" key="4">
    <source>
        <dbReference type="Google" id="ProtNLM"/>
    </source>
</evidence>
<evidence type="ECO:0000313" key="2">
    <source>
        <dbReference type="EMBL" id="MET2825677.1"/>
    </source>
</evidence>
<dbReference type="Proteomes" id="UP001548832">
    <property type="component" value="Unassembled WGS sequence"/>
</dbReference>
<sequence>MANTPSKDHRISDQEALRIAEQTDVSPRQAKELAKEHGKAKGEQEARKTKDEG</sequence>